<proteinExistence type="predicted"/>
<reference evidence="1" key="1">
    <citation type="submission" date="2021-06" db="EMBL/GenBank/DDBJ databases">
        <authorList>
            <person name="Kallberg Y."/>
            <person name="Tangrot J."/>
            <person name="Rosling A."/>
        </authorList>
    </citation>
    <scope>NUCLEOTIDE SEQUENCE</scope>
    <source>
        <strain evidence="1">CL356</strain>
    </source>
</reference>
<feature type="non-terminal residue" evidence="1">
    <location>
        <position position="70"/>
    </location>
</feature>
<dbReference type="Proteomes" id="UP000789525">
    <property type="component" value="Unassembled WGS sequence"/>
</dbReference>
<comment type="caution">
    <text evidence="1">The sequence shown here is derived from an EMBL/GenBank/DDBJ whole genome shotgun (WGS) entry which is preliminary data.</text>
</comment>
<name>A0ACA9R7Q3_9GLOM</name>
<evidence type="ECO:0000313" key="2">
    <source>
        <dbReference type="Proteomes" id="UP000789525"/>
    </source>
</evidence>
<keyword evidence="2" id="KW-1185">Reference proteome</keyword>
<feature type="non-terminal residue" evidence="1">
    <location>
        <position position="1"/>
    </location>
</feature>
<gene>
    <name evidence="1" type="ORF">ACOLOM_LOCUS14312</name>
</gene>
<sequence length="70" mass="8066">VSVKRRSFRTRFSLSTKSNKIRKKSMPRGNDLLNKPNDAFMAYTTSFKLISVQAITPIGVYNYCQDLSKF</sequence>
<dbReference type="EMBL" id="CAJVPT010071667">
    <property type="protein sequence ID" value="CAG8780878.1"/>
    <property type="molecule type" value="Genomic_DNA"/>
</dbReference>
<organism evidence="1 2">
    <name type="scientific">Acaulospora colombiana</name>
    <dbReference type="NCBI Taxonomy" id="27376"/>
    <lineage>
        <taxon>Eukaryota</taxon>
        <taxon>Fungi</taxon>
        <taxon>Fungi incertae sedis</taxon>
        <taxon>Mucoromycota</taxon>
        <taxon>Glomeromycotina</taxon>
        <taxon>Glomeromycetes</taxon>
        <taxon>Diversisporales</taxon>
        <taxon>Acaulosporaceae</taxon>
        <taxon>Acaulospora</taxon>
    </lineage>
</organism>
<accession>A0ACA9R7Q3</accession>
<evidence type="ECO:0000313" key="1">
    <source>
        <dbReference type="EMBL" id="CAG8780878.1"/>
    </source>
</evidence>
<protein>
    <submittedName>
        <fullName evidence="1">9295_t:CDS:1</fullName>
    </submittedName>
</protein>